<dbReference type="EMBL" id="JWIR02000062">
    <property type="protein sequence ID" value="KKB36264.1"/>
    <property type="molecule type" value="Genomic_DNA"/>
</dbReference>
<accession>A0A0F5HSC0</accession>
<feature type="transmembrane region" description="Helical" evidence="1">
    <location>
        <begin position="97"/>
        <end position="121"/>
    </location>
</feature>
<evidence type="ECO:0000313" key="3">
    <source>
        <dbReference type="Proteomes" id="UP000031563"/>
    </source>
</evidence>
<dbReference type="InterPro" id="IPR021560">
    <property type="entry name" value="DUF3021"/>
</dbReference>
<evidence type="ECO:0000256" key="1">
    <source>
        <dbReference type="SAM" id="Phobius"/>
    </source>
</evidence>
<evidence type="ECO:0008006" key="4">
    <source>
        <dbReference type="Google" id="ProtNLM"/>
    </source>
</evidence>
<organism evidence="2 3">
    <name type="scientific">Bacillus thermotolerans</name>
    <name type="common">Quasibacillus thermotolerans</name>
    <dbReference type="NCBI Taxonomy" id="1221996"/>
    <lineage>
        <taxon>Bacteria</taxon>
        <taxon>Bacillati</taxon>
        <taxon>Bacillota</taxon>
        <taxon>Bacilli</taxon>
        <taxon>Bacillales</taxon>
        <taxon>Bacillaceae</taxon>
        <taxon>Bacillus</taxon>
    </lineage>
</organism>
<feature type="transmembrane region" description="Helical" evidence="1">
    <location>
        <begin position="72"/>
        <end position="91"/>
    </location>
</feature>
<comment type="caution">
    <text evidence="2">The sequence shown here is derived from an EMBL/GenBank/DDBJ whole genome shotgun (WGS) entry which is preliminary data.</text>
</comment>
<keyword evidence="1" id="KW-0812">Transmembrane</keyword>
<dbReference type="Pfam" id="PF11457">
    <property type="entry name" value="DUF3021"/>
    <property type="match status" value="1"/>
</dbReference>
<protein>
    <recommendedName>
        <fullName evidence="4">DUF3021 domain-containing protein</fullName>
    </recommendedName>
</protein>
<keyword evidence="1" id="KW-0472">Membrane</keyword>
<feature type="transmembrane region" description="Helical" evidence="1">
    <location>
        <begin position="38"/>
        <end position="60"/>
    </location>
</feature>
<gene>
    <name evidence="2" type="ORF">QY95_03128</name>
</gene>
<keyword evidence="1" id="KW-1133">Transmembrane helix</keyword>
<dbReference type="RefSeq" id="WP_040036201.1">
    <property type="nucleotide sequence ID" value="NZ_JWIQ02000002.1"/>
</dbReference>
<sequence>MIVEMARRSLIGLGYTAILTFVILTIMTLQDIQVPVSIIWKNTLGGMVMGIYFGSASLIFDIEEWSPMKKTAVHFLISILIWLPLALWMGWLPLELAPILFGIGMFVIVYLLFWYGSYWYFKRIENQMNHSVKK</sequence>
<proteinExistence type="predicted"/>
<keyword evidence="3" id="KW-1185">Reference proteome</keyword>
<dbReference type="AlphaFoldDB" id="A0A0F5HSC0"/>
<dbReference type="Proteomes" id="UP000031563">
    <property type="component" value="Unassembled WGS sequence"/>
</dbReference>
<dbReference type="STRING" id="1221996.QY95_03128"/>
<name>A0A0F5HSC0_BACTR</name>
<reference evidence="2" key="1">
    <citation type="submission" date="2015-02" db="EMBL/GenBank/DDBJ databases">
        <title>Genome Assembly of Bacillaceae bacterium MTCC 8252.</title>
        <authorList>
            <person name="Verma A."/>
            <person name="Khatri I."/>
            <person name="Mual P."/>
            <person name="Subramanian S."/>
            <person name="Krishnamurthi S."/>
        </authorList>
    </citation>
    <scope>NUCLEOTIDE SEQUENCE [LARGE SCALE GENOMIC DNA]</scope>
    <source>
        <strain evidence="2">MTCC 8252</strain>
    </source>
</reference>
<feature type="transmembrane region" description="Helical" evidence="1">
    <location>
        <begin position="12"/>
        <end position="32"/>
    </location>
</feature>
<evidence type="ECO:0000313" key="2">
    <source>
        <dbReference type="EMBL" id="KKB36264.1"/>
    </source>
</evidence>